<gene>
    <name evidence="1" type="ORF">ENS15_04850</name>
</gene>
<proteinExistence type="predicted"/>
<evidence type="ECO:0008006" key="2">
    <source>
        <dbReference type="Google" id="ProtNLM"/>
    </source>
</evidence>
<sequence length="127" mass="14878">MKKEEIKKYLIRIQKEQPKIIDKFNISIEGSVCDTSSKFKDVVSFYILNENGIIKDISAKCGPCDPYAYITVNILVKILKGFCLKEIRLDNKEISDKFVKELKTEMDEDMRFHFETILKILQEKFTS</sequence>
<comment type="caution">
    <text evidence="1">The sequence shown here is derived from an EMBL/GenBank/DDBJ whole genome shotgun (WGS) entry which is preliminary data.</text>
</comment>
<evidence type="ECO:0000313" key="1">
    <source>
        <dbReference type="EMBL" id="HFK23960.1"/>
    </source>
</evidence>
<reference evidence="1" key="1">
    <citation type="journal article" date="2020" name="mSystems">
        <title>Genome- and Community-Level Interaction Insights into Carbon Utilization and Element Cycling Functions of Hydrothermarchaeota in Hydrothermal Sediment.</title>
        <authorList>
            <person name="Zhou Z."/>
            <person name="Liu Y."/>
            <person name="Xu W."/>
            <person name="Pan J."/>
            <person name="Luo Z.H."/>
            <person name="Li M."/>
        </authorList>
    </citation>
    <scope>NUCLEOTIDE SEQUENCE [LARGE SCALE GENOMIC DNA]</scope>
    <source>
        <strain evidence="1">SpSt-464</strain>
    </source>
</reference>
<accession>A0A7C3N785</accession>
<dbReference type="AlphaFoldDB" id="A0A7C3N785"/>
<name>A0A7C3N785_UNCW3</name>
<dbReference type="EMBL" id="DSTT01000005">
    <property type="protein sequence ID" value="HFK23960.1"/>
    <property type="molecule type" value="Genomic_DNA"/>
</dbReference>
<protein>
    <recommendedName>
        <fullName evidence="2">NIF system FeS cluster assembly NifU N-terminal domain-containing protein</fullName>
    </recommendedName>
</protein>
<organism evidence="1">
    <name type="scientific">candidate division WOR-3 bacterium</name>
    <dbReference type="NCBI Taxonomy" id="2052148"/>
    <lineage>
        <taxon>Bacteria</taxon>
        <taxon>Bacteria division WOR-3</taxon>
    </lineage>
</organism>